<feature type="domain" description="PPIase cyclophilin-type" evidence="4">
    <location>
        <begin position="23"/>
        <end position="258"/>
    </location>
</feature>
<keyword evidence="3 5" id="KW-0413">Isomerase</keyword>
<dbReference type="RefSeq" id="WP_289998641.1">
    <property type="nucleotide sequence ID" value="NZ_JAUEPH010000001.1"/>
</dbReference>
<dbReference type="Gene3D" id="2.40.100.10">
    <property type="entry name" value="Cyclophilin-like"/>
    <property type="match status" value="2"/>
</dbReference>
<dbReference type="PROSITE" id="PS51257">
    <property type="entry name" value="PROKAR_LIPOPROTEIN"/>
    <property type="match status" value="1"/>
</dbReference>
<dbReference type="InterPro" id="IPR029000">
    <property type="entry name" value="Cyclophilin-like_dom_sf"/>
</dbReference>
<keyword evidence="6" id="KW-1185">Reference proteome</keyword>
<protein>
    <recommendedName>
        <fullName evidence="1">peptidylprolyl isomerase</fullName>
        <ecNumber evidence="1">5.2.1.8</ecNumber>
    </recommendedName>
</protein>
<name>A0ABT7Y9A1_9BACT</name>
<gene>
    <name evidence="5" type="ORF">QVH07_02975</name>
</gene>
<evidence type="ECO:0000313" key="5">
    <source>
        <dbReference type="EMBL" id="MDN3203090.1"/>
    </source>
</evidence>
<dbReference type="InterPro" id="IPR002130">
    <property type="entry name" value="Cyclophilin-type_PPIase_dom"/>
</dbReference>
<proteinExistence type="predicted"/>
<evidence type="ECO:0000259" key="4">
    <source>
        <dbReference type="PROSITE" id="PS50072"/>
    </source>
</evidence>
<dbReference type="PROSITE" id="PS50072">
    <property type="entry name" value="CSA_PPIASE_2"/>
    <property type="match status" value="1"/>
</dbReference>
<reference evidence="5" key="1">
    <citation type="submission" date="2023-06" db="EMBL/GenBank/DDBJ databases">
        <title>Robiginitalea aurantiacus sp. nov. and Algoriphagus sediminis sp. nov., isolated from coastal sediment.</title>
        <authorList>
            <person name="Zhou Z.Y."/>
            <person name="An J."/>
            <person name="Jia Y.W."/>
            <person name="Du Z.J."/>
        </authorList>
    </citation>
    <scope>NUCLEOTIDE SEQUENCE</scope>
    <source>
        <strain evidence="5">C2-7</strain>
    </source>
</reference>
<dbReference type="EMBL" id="JAUEPH010000001">
    <property type="protein sequence ID" value="MDN3203090.1"/>
    <property type="molecule type" value="Genomic_DNA"/>
</dbReference>
<organism evidence="5 6">
    <name type="scientific">Algoriphagus sediminis</name>
    <dbReference type="NCBI Taxonomy" id="3057113"/>
    <lineage>
        <taxon>Bacteria</taxon>
        <taxon>Pseudomonadati</taxon>
        <taxon>Bacteroidota</taxon>
        <taxon>Cytophagia</taxon>
        <taxon>Cytophagales</taxon>
        <taxon>Cyclobacteriaceae</taxon>
        <taxon>Algoriphagus</taxon>
    </lineage>
</organism>
<keyword evidence="2" id="KW-0697">Rotamase</keyword>
<comment type="caution">
    <text evidence="5">The sequence shown here is derived from an EMBL/GenBank/DDBJ whole genome shotgun (WGS) entry which is preliminary data.</text>
</comment>
<dbReference type="Pfam" id="PF00160">
    <property type="entry name" value="Pro_isomerase"/>
    <property type="match status" value="2"/>
</dbReference>
<evidence type="ECO:0000256" key="3">
    <source>
        <dbReference type="ARBA" id="ARBA00023235"/>
    </source>
</evidence>
<dbReference type="InterPro" id="IPR044666">
    <property type="entry name" value="Cyclophilin_A-like"/>
</dbReference>
<dbReference type="CDD" id="cd00317">
    <property type="entry name" value="cyclophilin"/>
    <property type="match status" value="1"/>
</dbReference>
<evidence type="ECO:0000256" key="2">
    <source>
        <dbReference type="ARBA" id="ARBA00023110"/>
    </source>
</evidence>
<dbReference type="PANTHER" id="PTHR45625">
    <property type="entry name" value="PEPTIDYL-PROLYL CIS-TRANS ISOMERASE-RELATED"/>
    <property type="match status" value="1"/>
</dbReference>
<accession>A0ABT7Y9A1</accession>
<evidence type="ECO:0000313" key="6">
    <source>
        <dbReference type="Proteomes" id="UP001171916"/>
    </source>
</evidence>
<dbReference type="PANTHER" id="PTHR45625:SF4">
    <property type="entry name" value="PEPTIDYLPROLYL ISOMERASE DOMAIN AND WD REPEAT-CONTAINING PROTEIN 1"/>
    <property type="match status" value="1"/>
</dbReference>
<dbReference type="EC" id="5.2.1.8" evidence="1"/>
<evidence type="ECO:0000256" key="1">
    <source>
        <dbReference type="ARBA" id="ARBA00013194"/>
    </source>
</evidence>
<dbReference type="SUPFAM" id="SSF50891">
    <property type="entry name" value="Cyclophilin-like"/>
    <property type="match status" value="1"/>
</dbReference>
<sequence length="281" mass="32350">MMKNHCFWVLMVSIMGFACSSSTDELIIIKTRHGEMAAILYDDTPVHKENFLKYARAGRYDSTEFQRVMRNFMIQGGDVFTKEDLPPEEWPTLPHEIKPNKYFHKRGAIGAPRQPDAVNPMRESNGSQFYIVDGRTYTELQVTTDMQALQKAILKYMELGSQSDLKATYTRLYEEGKYDSLTQLVLSKRDEIASSLNINLTKDLRPDEIETYENWGGAAHLDDEYTVFGEVIDGFDVIDKIAAEATDGKNRPFQPVYMKVRVEELSKAEISQRYNYSYPDE</sequence>
<dbReference type="Proteomes" id="UP001171916">
    <property type="component" value="Unassembled WGS sequence"/>
</dbReference>
<dbReference type="GO" id="GO:0003755">
    <property type="term" value="F:peptidyl-prolyl cis-trans isomerase activity"/>
    <property type="evidence" value="ECO:0007669"/>
    <property type="project" value="UniProtKB-EC"/>
</dbReference>